<evidence type="ECO:0000256" key="1">
    <source>
        <dbReference type="SAM" id="Phobius"/>
    </source>
</evidence>
<keyword evidence="1" id="KW-0472">Membrane</keyword>
<protein>
    <submittedName>
        <fullName evidence="2">Uncharacterized protein</fullName>
    </submittedName>
</protein>
<proteinExistence type="predicted"/>
<dbReference type="EMBL" id="ATDL01000021">
    <property type="protein sequence ID" value="ERJ57700.1"/>
    <property type="molecule type" value="Genomic_DNA"/>
</dbReference>
<dbReference type="PATRIC" id="fig|1346330.5.peg.3668"/>
<accession>U2HQZ1</accession>
<keyword evidence="3" id="KW-1185">Reference proteome</keyword>
<keyword evidence="1" id="KW-1133">Transmembrane helix</keyword>
<evidence type="ECO:0000313" key="3">
    <source>
        <dbReference type="Proteomes" id="UP000016584"/>
    </source>
</evidence>
<organism evidence="2 3">
    <name type="scientific">Sphingobacterium paucimobilis HER1398</name>
    <dbReference type="NCBI Taxonomy" id="1346330"/>
    <lineage>
        <taxon>Bacteria</taxon>
        <taxon>Pseudomonadati</taxon>
        <taxon>Bacteroidota</taxon>
        <taxon>Sphingobacteriia</taxon>
        <taxon>Sphingobacteriales</taxon>
        <taxon>Sphingobacteriaceae</taxon>
        <taxon>Sphingobacterium</taxon>
    </lineage>
</organism>
<keyword evidence="1" id="KW-0812">Transmembrane</keyword>
<gene>
    <name evidence="2" type="ORF">M472_02865</name>
</gene>
<sequence>MEKQKAAQQVHRSESQEWQQYLQQDSTIRYWHFASDSIFYFHPDRGLWGQGGTLYYEEQSAHTHEQKTNISVSNSTVIQQHSSKTQQKTIRKKQLPWYIYLIMLLGLGSLGVYYLRRKRI</sequence>
<evidence type="ECO:0000313" key="2">
    <source>
        <dbReference type="EMBL" id="ERJ57700.1"/>
    </source>
</evidence>
<feature type="transmembrane region" description="Helical" evidence="1">
    <location>
        <begin position="97"/>
        <end position="115"/>
    </location>
</feature>
<comment type="caution">
    <text evidence="2">The sequence shown here is derived from an EMBL/GenBank/DDBJ whole genome shotgun (WGS) entry which is preliminary data.</text>
</comment>
<dbReference type="Proteomes" id="UP000016584">
    <property type="component" value="Unassembled WGS sequence"/>
</dbReference>
<dbReference type="AlphaFoldDB" id="U2HQZ1"/>
<reference evidence="2 3" key="1">
    <citation type="journal article" date="2013" name="Genome Announc.">
        <title>The Draft Genome Sequence of Sphingomonas paucimobilis Strain HER1398 (Proteobacteria), Host to the Giant PAU Phage, Indicates That It Is a Member of the Genus Sphingobacterium (Bacteroidetes).</title>
        <authorList>
            <person name="White R.A.III."/>
            <person name="Suttle C.A."/>
        </authorList>
    </citation>
    <scope>NUCLEOTIDE SEQUENCE [LARGE SCALE GENOMIC DNA]</scope>
    <source>
        <strain evidence="2 3">HER1398</strain>
    </source>
</reference>
<name>U2HQZ1_9SPHI</name>